<sequence length="105" mass="12065">EEKVERGKKTSSTRKRTFSARQRKSPCICQAIWGAKGSCLASMKDDHASMRYVGRLWEAVLSSKELSYVQKSATCDQKAVIRPRGDLYVYDEHFRHPKDKLCIPE</sequence>
<feature type="compositionally biased region" description="Basic residues" evidence="1">
    <location>
        <begin position="9"/>
        <end position="20"/>
    </location>
</feature>
<proteinExistence type="predicted"/>
<keyword evidence="3" id="KW-1185">Reference proteome</keyword>
<feature type="non-terminal residue" evidence="2">
    <location>
        <position position="1"/>
    </location>
</feature>
<dbReference type="EMBL" id="OZ021744">
    <property type="protein sequence ID" value="CAK9311889.1"/>
    <property type="molecule type" value="Genomic_DNA"/>
</dbReference>
<feature type="region of interest" description="Disordered" evidence="1">
    <location>
        <begin position="1"/>
        <end position="20"/>
    </location>
</feature>
<accession>A0ABP0XUT8</accession>
<name>A0ABP0XUT8_9ROSI</name>
<evidence type="ECO:0000313" key="3">
    <source>
        <dbReference type="Proteomes" id="UP001642487"/>
    </source>
</evidence>
<feature type="non-terminal residue" evidence="2">
    <location>
        <position position="105"/>
    </location>
</feature>
<organism evidence="2 3">
    <name type="scientific">Citrullus colocynthis</name>
    <name type="common">colocynth</name>
    <dbReference type="NCBI Taxonomy" id="252529"/>
    <lineage>
        <taxon>Eukaryota</taxon>
        <taxon>Viridiplantae</taxon>
        <taxon>Streptophyta</taxon>
        <taxon>Embryophyta</taxon>
        <taxon>Tracheophyta</taxon>
        <taxon>Spermatophyta</taxon>
        <taxon>Magnoliopsida</taxon>
        <taxon>eudicotyledons</taxon>
        <taxon>Gunneridae</taxon>
        <taxon>Pentapetalae</taxon>
        <taxon>rosids</taxon>
        <taxon>fabids</taxon>
        <taxon>Cucurbitales</taxon>
        <taxon>Cucurbitaceae</taxon>
        <taxon>Benincaseae</taxon>
        <taxon>Citrullus</taxon>
    </lineage>
</organism>
<reference evidence="2 3" key="1">
    <citation type="submission" date="2024-03" db="EMBL/GenBank/DDBJ databases">
        <authorList>
            <person name="Gkanogiannis A."/>
            <person name="Becerra Lopez-Lavalle L."/>
        </authorList>
    </citation>
    <scope>NUCLEOTIDE SEQUENCE [LARGE SCALE GENOMIC DNA]</scope>
</reference>
<gene>
    <name evidence="2" type="ORF">CITCOLO1_LOCUS3563</name>
</gene>
<dbReference type="Proteomes" id="UP001642487">
    <property type="component" value="Chromosome 10"/>
</dbReference>
<evidence type="ECO:0000256" key="1">
    <source>
        <dbReference type="SAM" id="MobiDB-lite"/>
    </source>
</evidence>
<protein>
    <submittedName>
        <fullName evidence="2">Uncharacterized protein</fullName>
    </submittedName>
</protein>
<evidence type="ECO:0000313" key="2">
    <source>
        <dbReference type="EMBL" id="CAK9311889.1"/>
    </source>
</evidence>